<evidence type="ECO:0000313" key="2">
    <source>
        <dbReference type="EMBL" id="MFD2673934.1"/>
    </source>
</evidence>
<dbReference type="InterPro" id="IPR050228">
    <property type="entry name" value="Carboxylesterase_BioH"/>
</dbReference>
<feature type="domain" description="AB hydrolase-1" evidence="1">
    <location>
        <begin position="43"/>
        <end position="285"/>
    </location>
</feature>
<dbReference type="InterPro" id="IPR000639">
    <property type="entry name" value="Epox_hydrolase-like"/>
</dbReference>
<dbReference type="PRINTS" id="PR00111">
    <property type="entry name" value="ABHYDROLASE"/>
</dbReference>
<dbReference type="InterPro" id="IPR029058">
    <property type="entry name" value="AB_hydrolase_fold"/>
</dbReference>
<evidence type="ECO:0000313" key="3">
    <source>
        <dbReference type="Proteomes" id="UP001597453"/>
    </source>
</evidence>
<keyword evidence="3" id="KW-1185">Reference proteome</keyword>
<reference evidence="3" key="1">
    <citation type="journal article" date="2019" name="Int. J. Syst. Evol. Microbiol.">
        <title>The Global Catalogue of Microorganisms (GCM) 10K type strain sequencing project: providing services to taxonomists for standard genome sequencing and annotation.</title>
        <authorList>
            <consortium name="The Broad Institute Genomics Platform"/>
            <consortium name="The Broad Institute Genome Sequencing Center for Infectious Disease"/>
            <person name="Wu L."/>
            <person name="Ma J."/>
        </authorList>
    </citation>
    <scope>NUCLEOTIDE SEQUENCE [LARGE SCALE GENOMIC DNA]</scope>
    <source>
        <strain evidence="3">TISTR 1511</strain>
    </source>
</reference>
<dbReference type="Pfam" id="PF12697">
    <property type="entry name" value="Abhydrolase_6"/>
    <property type="match status" value="1"/>
</dbReference>
<proteinExistence type="predicted"/>
<name>A0ABW5RHI3_9MICO</name>
<dbReference type="PRINTS" id="PR00412">
    <property type="entry name" value="EPOXHYDRLASE"/>
</dbReference>
<dbReference type="RefSeq" id="WP_083524375.1">
    <property type="nucleotide sequence ID" value="NZ_JBHUNF010000001.1"/>
</dbReference>
<dbReference type="Proteomes" id="UP001597453">
    <property type="component" value="Unassembled WGS sequence"/>
</dbReference>
<evidence type="ECO:0000259" key="1">
    <source>
        <dbReference type="Pfam" id="PF12697"/>
    </source>
</evidence>
<dbReference type="InterPro" id="IPR000073">
    <property type="entry name" value="AB_hydrolase_1"/>
</dbReference>
<dbReference type="EMBL" id="JBHUNF010000001">
    <property type="protein sequence ID" value="MFD2673934.1"/>
    <property type="molecule type" value="Genomic_DNA"/>
</dbReference>
<gene>
    <name evidence="2" type="ORF">ACFSUQ_01245</name>
</gene>
<organism evidence="2 3">
    <name type="scientific">Gulosibacter bifidus</name>
    <dbReference type="NCBI Taxonomy" id="272239"/>
    <lineage>
        <taxon>Bacteria</taxon>
        <taxon>Bacillati</taxon>
        <taxon>Actinomycetota</taxon>
        <taxon>Actinomycetes</taxon>
        <taxon>Micrococcales</taxon>
        <taxon>Microbacteriaceae</taxon>
        <taxon>Gulosibacter</taxon>
    </lineage>
</organism>
<dbReference type="PANTHER" id="PTHR43194">
    <property type="entry name" value="HYDROLASE ALPHA/BETA FOLD FAMILY"/>
    <property type="match status" value="1"/>
</dbReference>
<sequence>MTPRNPLETHLSAIPTKHTVFTVCDARTAVWTYGPDDAATTFILVHGFRGTHHGLELLAAAMPECQFIAPDLPGFGESQPFSGTHSLEQYAGWLTEFCEIVDPDASAIVLGHSFGSMIVANAVTNLSPRRISLVNPIAENALSGPDRILTNIAIGYYKLGALLPERLGSWLMSAPFITRIMSEVMAVTRNRALRQWIHAQHHAHFSDFANRQVLLEAFRASVSDDVTHHAADFPSGTSLIVGERDKIAPLPSSQRLQAAMPGSQLFVIEGVGHLVHYETPLALARVLRETYNTGS</sequence>
<dbReference type="PANTHER" id="PTHR43194:SF2">
    <property type="entry name" value="PEROXISOMAL MEMBRANE PROTEIN LPX1"/>
    <property type="match status" value="1"/>
</dbReference>
<dbReference type="Gene3D" id="3.40.50.1820">
    <property type="entry name" value="alpha/beta hydrolase"/>
    <property type="match status" value="1"/>
</dbReference>
<accession>A0ABW5RHI3</accession>
<protein>
    <submittedName>
        <fullName evidence="2">Alpha/beta fold hydrolase</fullName>
    </submittedName>
</protein>
<dbReference type="GO" id="GO:0016787">
    <property type="term" value="F:hydrolase activity"/>
    <property type="evidence" value="ECO:0007669"/>
    <property type="project" value="UniProtKB-KW"/>
</dbReference>
<dbReference type="SUPFAM" id="SSF53474">
    <property type="entry name" value="alpha/beta-Hydrolases"/>
    <property type="match status" value="1"/>
</dbReference>
<comment type="caution">
    <text evidence="2">The sequence shown here is derived from an EMBL/GenBank/DDBJ whole genome shotgun (WGS) entry which is preliminary data.</text>
</comment>
<keyword evidence="2" id="KW-0378">Hydrolase</keyword>